<proteinExistence type="predicted"/>
<accession>A0A803RAC4</accession>
<protein>
    <submittedName>
        <fullName evidence="2">Uncharacterized protein</fullName>
    </submittedName>
</protein>
<dbReference type="Proteomes" id="UP000596661">
    <property type="component" value="Unassembled WGS sequence"/>
</dbReference>
<dbReference type="EMBL" id="UZAU01000811">
    <property type="status" value="NOT_ANNOTATED_CDS"/>
    <property type="molecule type" value="Genomic_DNA"/>
</dbReference>
<sequence length="63" mass="7454">MIYNSTSKGSKTNMFKKKKKGKQNQTKPLYNRQLSYNFFDYIYLLNYSSLGCKVLQILLNISF</sequence>
<organism evidence="2 3">
    <name type="scientific">Cannabis sativa</name>
    <name type="common">Hemp</name>
    <name type="synonym">Marijuana</name>
    <dbReference type="NCBI Taxonomy" id="3483"/>
    <lineage>
        <taxon>Eukaryota</taxon>
        <taxon>Viridiplantae</taxon>
        <taxon>Streptophyta</taxon>
        <taxon>Embryophyta</taxon>
        <taxon>Tracheophyta</taxon>
        <taxon>Spermatophyta</taxon>
        <taxon>Magnoliopsida</taxon>
        <taxon>eudicotyledons</taxon>
        <taxon>Gunneridae</taxon>
        <taxon>Pentapetalae</taxon>
        <taxon>rosids</taxon>
        <taxon>fabids</taxon>
        <taxon>Rosales</taxon>
        <taxon>Cannabaceae</taxon>
        <taxon>Cannabis</taxon>
    </lineage>
</organism>
<keyword evidence="3" id="KW-1185">Reference proteome</keyword>
<evidence type="ECO:0000313" key="2">
    <source>
        <dbReference type="EnsemblPlants" id="cds.novel_model_6997_5bd9a17a"/>
    </source>
</evidence>
<name>A0A803RAC4_CANSA</name>
<dbReference type="AlphaFoldDB" id="A0A803RAC4"/>
<evidence type="ECO:0000256" key="1">
    <source>
        <dbReference type="SAM" id="MobiDB-lite"/>
    </source>
</evidence>
<gene>
    <name evidence="2" type="primary">LOC115698815</name>
</gene>
<feature type="region of interest" description="Disordered" evidence="1">
    <location>
        <begin position="1"/>
        <end position="26"/>
    </location>
</feature>
<evidence type="ECO:0000313" key="3">
    <source>
        <dbReference type="Proteomes" id="UP000596661"/>
    </source>
</evidence>
<dbReference type="Gramene" id="novel_model_6997_5bd9a17a">
    <property type="protein sequence ID" value="cds.novel_model_6997_5bd9a17a"/>
    <property type="gene ID" value="novel_gene_3682_5bd9a17a"/>
</dbReference>
<dbReference type="EnsemblPlants" id="novel_model_6997_5bd9a17a">
    <property type="protein sequence ID" value="cds.novel_model_6997_5bd9a17a"/>
    <property type="gene ID" value="novel_gene_3682_5bd9a17a"/>
</dbReference>
<reference evidence="2" key="1">
    <citation type="submission" date="2021-03" db="UniProtKB">
        <authorList>
            <consortium name="EnsemblPlants"/>
        </authorList>
    </citation>
    <scope>IDENTIFICATION</scope>
</reference>